<protein>
    <submittedName>
        <fullName evidence="3">Alpha/beta-hydrolase</fullName>
    </submittedName>
</protein>
<proteinExistence type="predicted"/>
<dbReference type="InParanoid" id="A0A317XT66"/>
<feature type="compositionally biased region" description="Polar residues" evidence="1">
    <location>
        <begin position="9"/>
        <end position="18"/>
    </location>
</feature>
<dbReference type="EMBL" id="KZ819192">
    <property type="protein sequence ID" value="PWZ00539.1"/>
    <property type="molecule type" value="Genomic_DNA"/>
</dbReference>
<dbReference type="InterPro" id="IPR029058">
    <property type="entry name" value="AB_hydrolase_fold"/>
</dbReference>
<feature type="compositionally biased region" description="Polar residues" evidence="1">
    <location>
        <begin position="27"/>
        <end position="48"/>
    </location>
</feature>
<dbReference type="Pfam" id="PF01738">
    <property type="entry name" value="DLH"/>
    <property type="match status" value="1"/>
</dbReference>
<keyword evidence="4" id="KW-1185">Reference proteome</keyword>
<dbReference type="PANTHER" id="PTHR47668">
    <property type="entry name" value="DIENELACTONE HYDROLASE FAMILY PROTEIN (AFU_ORTHOLOGUE AFUA_6G01940)"/>
    <property type="match status" value="1"/>
</dbReference>
<evidence type="ECO:0000313" key="4">
    <source>
        <dbReference type="Proteomes" id="UP000246740"/>
    </source>
</evidence>
<organism evidence="3 4">
    <name type="scientific">Testicularia cyperi</name>
    <dbReference type="NCBI Taxonomy" id="1882483"/>
    <lineage>
        <taxon>Eukaryota</taxon>
        <taxon>Fungi</taxon>
        <taxon>Dikarya</taxon>
        <taxon>Basidiomycota</taxon>
        <taxon>Ustilaginomycotina</taxon>
        <taxon>Ustilaginomycetes</taxon>
        <taxon>Ustilaginales</taxon>
        <taxon>Anthracoideaceae</taxon>
        <taxon>Testicularia</taxon>
    </lineage>
</organism>
<dbReference type="Proteomes" id="UP000246740">
    <property type="component" value="Unassembled WGS sequence"/>
</dbReference>
<keyword evidence="3" id="KW-0378">Hydrolase</keyword>
<evidence type="ECO:0000256" key="1">
    <source>
        <dbReference type="SAM" id="MobiDB-lite"/>
    </source>
</evidence>
<dbReference type="Gene3D" id="3.40.50.1820">
    <property type="entry name" value="alpha/beta hydrolase"/>
    <property type="match status" value="1"/>
</dbReference>
<reference evidence="3 4" key="1">
    <citation type="journal article" date="2018" name="Mol. Biol. Evol.">
        <title>Broad Genomic Sampling Reveals a Smut Pathogenic Ancestry of the Fungal Clade Ustilaginomycotina.</title>
        <authorList>
            <person name="Kijpornyongpan T."/>
            <person name="Mondo S.J."/>
            <person name="Barry K."/>
            <person name="Sandor L."/>
            <person name="Lee J."/>
            <person name="Lipzen A."/>
            <person name="Pangilinan J."/>
            <person name="LaButti K."/>
            <person name="Hainaut M."/>
            <person name="Henrissat B."/>
            <person name="Grigoriev I.V."/>
            <person name="Spatafora J.W."/>
            <person name="Aime M.C."/>
        </authorList>
    </citation>
    <scope>NUCLEOTIDE SEQUENCE [LARGE SCALE GENOMIC DNA]</scope>
    <source>
        <strain evidence="3 4">MCA 3645</strain>
    </source>
</reference>
<dbReference type="AlphaFoldDB" id="A0A317XT66"/>
<accession>A0A317XT66</accession>
<feature type="region of interest" description="Disordered" evidence="1">
    <location>
        <begin position="1"/>
        <end position="67"/>
    </location>
</feature>
<dbReference type="STRING" id="1882483.A0A317XT66"/>
<sequence>MPPRAVPTTLRSAAAQTRSTHEAAQSAKLSSSSTQPSAHFTTAQNCHSPTHPLLRFDTPHSPIAPIDRSQINPRFRYLSTMANNTNEACCSIPPVQSDYSPKGTTEKLGGLDVYAIGPKDSKKAIVVVYDIFGYWPTTKQGADILAEATKARVVMPDFFRGKPFPQEYYPPNTKDKQEALQSFFGAAGDFSKRKPELEAVAAELKSNGAAKVGLVGFCWGGKLSVLAGAEGTPFTSVSQVHPAMVDPKDAAGLTVPIANFPSKDEPKDAVEAFEKEIQNKPFAKDSVYKNYSESHHGWAAARADLNDKHNFENFQDVYQRLANFFNKTLA</sequence>
<feature type="domain" description="Dienelactone hydrolase" evidence="2">
    <location>
        <begin position="111"/>
        <end position="328"/>
    </location>
</feature>
<dbReference type="InterPro" id="IPR002925">
    <property type="entry name" value="Dienelactn_hydro"/>
</dbReference>
<evidence type="ECO:0000259" key="2">
    <source>
        <dbReference type="Pfam" id="PF01738"/>
    </source>
</evidence>
<dbReference type="OrthoDB" id="2147163at2759"/>
<name>A0A317XT66_9BASI</name>
<dbReference type="GO" id="GO:0016787">
    <property type="term" value="F:hydrolase activity"/>
    <property type="evidence" value="ECO:0007669"/>
    <property type="project" value="UniProtKB-KW"/>
</dbReference>
<dbReference type="FunCoup" id="A0A317XT66">
    <property type="interactions" value="19"/>
</dbReference>
<dbReference type="SUPFAM" id="SSF53474">
    <property type="entry name" value="alpha/beta-Hydrolases"/>
    <property type="match status" value="1"/>
</dbReference>
<gene>
    <name evidence="3" type="ORF">BCV70DRAFT_199812</name>
</gene>
<dbReference type="PANTHER" id="PTHR47668:SF1">
    <property type="entry name" value="DIENELACTONE HYDROLASE DOMAIN-CONTAINING PROTEIN-RELATED"/>
    <property type="match status" value="1"/>
</dbReference>
<evidence type="ECO:0000313" key="3">
    <source>
        <dbReference type="EMBL" id="PWZ00539.1"/>
    </source>
</evidence>